<gene>
    <name evidence="1" type="ORF">Salat_1239500</name>
</gene>
<accession>A0AAE1YGF0</accession>
<dbReference type="Proteomes" id="UP001293254">
    <property type="component" value="Unassembled WGS sequence"/>
</dbReference>
<proteinExistence type="predicted"/>
<name>A0AAE1YGF0_9LAMI</name>
<reference evidence="1" key="2">
    <citation type="journal article" date="2024" name="Plant">
        <title>Genomic evolution and insights into agronomic trait innovations of Sesamum species.</title>
        <authorList>
            <person name="Miao H."/>
            <person name="Wang L."/>
            <person name="Qu L."/>
            <person name="Liu H."/>
            <person name="Sun Y."/>
            <person name="Le M."/>
            <person name="Wang Q."/>
            <person name="Wei S."/>
            <person name="Zheng Y."/>
            <person name="Lin W."/>
            <person name="Duan Y."/>
            <person name="Cao H."/>
            <person name="Xiong S."/>
            <person name="Wang X."/>
            <person name="Wei L."/>
            <person name="Li C."/>
            <person name="Ma Q."/>
            <person name="Ju M."/>
            <person name="Zhao R."/>
            <person name="Li G."/>
            <person name="Mu C."/>
            <person name="Tian Q."/>
            <person name="Mei H."/>
            <person name="Zhang T."/>
            <person name="Gao T."/>
            <person name="Zhang H."/>
        </authorList>
    </citation>
    <scope>NUCLEOTIDE SEQUENCE</scope>
    <source>
        <strain evidence="1">3651</strain>
    </source>
</reference>
<sequence length="114" mass="13106">MVTKRSSTATNVTRALSPCRRLSIRRSSVASPMEQCLSMRWRMAPWIREKDEKWWMAEQFPELGRSIGGILGSALGYTLCDAIVEQIERPCVIEPLRRRDGEDGVWEKANIEPR</sequence>
<comment type="caution">
    <text evidence="1">The sequence shown here is derived from an EMBL/GenBank/DDBJ whole genome shotgun (WGS) entry which is preliminary data.</text>
</comment>
<keyword evidence="2" id="KW-1185">Reference proteome</keyword>
<protein>
    <submittedName>
        <fullName evidence="1">Uncharacterized protein</fullName>
    </submittedName>
</protein>
<evidence type="ECO:0000313" key="2">
    <source>
        <dbReference type="Proteomes" id="UP001293254"/>
    </source>
</evidence>
<reference evidence="1" key="1">
    <citation type="submission" date="2020-06" db="EMBL/GenBank/DDBJ databases">
        <authorList>
            <person name="Li T."/>
            <person name="Hu X."/>
            <person name="Zhang T."/>
            <person name="Song X."/>
            <person name="Zhang H."/>
            <person name="Dai N."/>
            <person name="Sheng W."/>
            <person name="Hou X."/>
            <person name="Wei L."/>
        </authorList>
    </citation>
    <scope>NUCLEOTIDE SEQUENCE</scope>
    <source>
        <strain evidence="1">3651</strain>
        <tissue evidence="1">Leaf</tissue>
    </source>
</reference>
<dbReference type="AlphaFoldDB" id="A0AAE1YGF0"/>
<dbReference type="EMBL" id="JACGWO010000004">
    <property type="protein sequence ID" value="KAK4429391.1"/>
    <property type="molecule type" value="Genomic_DNA"/>
</dbReference>
<organism evidence="1 2">
    <name type="scientific">Sesamum alatum</name>
    <dbReference type="NCBI Taxonomy" id="300844"/>
    <lineage>
        <taxon>Eukaryota</taxon>
        <taxon>Viridiplantae</taxon>
        <taxon>Streptophyta</taxon>
        <taxon>Embryophyta</taxon>
        <taxon>Tracheophyta</taxon>
        <taxon>Spermatophyta</taxon>
        <taxon>Magnoliopsida</taxon>
        <taxon>eudicotyledons</taxon>
        <taxon>Gunneridae</taxon>
        <taxon>Pentapetalae</taxon>
        <taxon>asterids</taxon>
        <taxon>lamiids</taxon>
        <taxon>Lamiales</taxon>
        <taxon>Pedaliaceae</taxon>
        <taxon>Sesamum</taxon>
    </lineage>
</organism>
<evidence type="ECO:0000313" key="1">
    <source>
        <dbReference type="EMBL" id="KAK4429391.1"/>
    </source>
</evidence>